<dbReference type="EMBL" id="JAAOIW010000011">
    <property type="protein sequence ID" value="NHN33132.1"/>
    <property type="molecule type" value="Genomic_DNA"/>
</dbReference>
<dbReference type="Proteomes" id="UP001165962">
    <property type="component" value="Unassembled WGS sequence"/>
</dbReference>
<proteinExistence type="predicted"/>
<name>A0ABX0JE32_9BACL</name>
<reference evidence="1" key="1">
    <citation type="submission" date="2020-03" db="EMBL/GenBank/DDBJ databases">
        <title>Draft sequencing of Paenibacilllus sp. S3N08.</title>
        <authorList>
            <person name="Kim D.-U."/>
        </authorList>
    </citation>
    <scope>NUCLEOTIDE SEQUENCE</scope>
    <source>
        <strain evidence="1">S3N08</strain>
    </source>
</reference>
<evidence type="ECO:0000313" key="1">
    <source>
        <dbReference type="EMBL" id="NHN33132.1"/>
    </source>
</evidence>
<protein>
    <submittedName>
        <fullName evidence="1">Uncharacterized protein</fullName>
    </submittedName>
</protein>
<evidence type="ECO:0000313" key="2">
    <source>
        <dbReference type="Proteomes" id="UP001165962"/>
    </source>
</evidence>
<sequence length="344" mass="39172">MEKQTKLVKLTPIVDKRISEIKLRQAAVSERNLVFDGDDECSYLGDTLISISGVYEGIEEDLNFINNSQSDISYLLKRLEKTEKALATANGEIAKRGENLNANVMYLKGNNGGDYVKLVQNDNLKRMENNLIAINEGMSEAIMLHPRTEVLKSNLLVVGDISSERTFVLMDLINSLLIKGGSILIIDTYGEFNMYTRKMGGRTIPIQDFEIEVTSPGITCVTFPTRYNEHYYNLLISLLTDLLNSDPITGYDYIVFNGEPILFELDLLQFMKWVSQANEENINVIIMTIEFHRIFESYYKQLSPMFPYVLAFGSHESTDPQIREYLNPGEALLINKGNRELIKF</sequence>
<accession>A0ABX0JE32</accession>
<keyword evidence="2" id="KW-1185">Reference proteome</keyword>
<gene>
    <name evidence="1" type="ORF">G9U52_25270</name>
</gene>
<comment type="caution">
    <text evidence="1">The sequence shown here is derived from an EMBL/GenBank/DDBJ whole genome shotgun (WGS) entry which is preliminary data.</text>
</comment>
<organism evidence="1 2">
    <name type="scientific">Paenibacillus agricola</name>
    <dbReference type="NCBI Taxonomy" id="2716264"/>
    <lineage>
        <taxon>Bacteria</taxon>
        <taxon>Bacillati</taxon>
        <taxon>Bacillota</taxon>
        <taxon>Bacilli</taxon>
        <taxon>Bacillales</taxon>
        <taxon>Paenibacillaceae</taxon>
        <taxon>Paenibacillus</taxon>
    </lineage>
</organism>
<dbReference type="RefSeq" id="WP_166153445.1">
    <property type="nucleotide sequence ID" value="NZ_JAAOIW010000011.1"/>
</dbReference>